<sequence>MSTLTALTDLIGPQALGDHLTAAVDDLTARHRIPRPDAYRQITDRADDGDPAILAATGQTWIRRADVSAEEAPAKRLVILERTTFDGIFVLYRDLEAAADDTDDGPHCRLTPADAALNDGRRGADLPVAVLDLYELESWYPPEFLLPTVHRPGAQTS</sequence>
<evidence type="ECO:0000313" key="2">
    <source>
        <dbReference type="Proteomes" id="UP000014629"/>
    </source>
</evidence>
<evidence type="ECO:0000313" key="1">
    <source>
        <dbReference type="EMBL" id="EPH46884.1"/>
    </source>
</evidence>
<gene>
    <name evidence="1" type="ORF">STRAU_0050</name>
</gene>
<dbReference type="EMBL" id="AOPZ01000003">
    <property type="protein sequence ID" value="EPH46884.1"/>
    <property type="molecule type" value="Genomic_DNA"/>
</dbReference>
<accession>S3ZVT0</accession>
<protein>
    <submittedName>
        <fullName evidence="1">Uncharacterized protein</fullName>
    </submittedName>
</protein>
<organism evidence="1 2">
    <name type="scientific">Streptomyces aurantiacus JA 4570</name>
    <dbReference type="NCBI Taxonomy" id="1286094"/>
    <lineage>
        <taxon>Bacteria</taxon>
        <taxon>Bacillati</taxon>
        <taxon>Actinomycetota</taxon>
        <taxon>Actinomycetes</taxon>
        <taxon>Kitasatosporales</taxon>
        <taxon>Streptomycetaceae</taxon>
        <taxon>Streptomyces</taxon>
        <taxon>Streptomyces aurantiacus group</taxon>
    </lineage>
</organism>
<comment type="caution">
    <text evidence="1">The sequence shown here is derived from an EMBL/GenBank/DDBJ whole genome shotgun (WGS) entry which is preliminary data.</text>
</comment>
<dbReference type="OrthoDB" id="3854264at2"/>
<keyword evidence="2" id="KW-1185">Reference proteome</keyword>
<dbReference type="RefSeq" id="WP_016638186.1">
    <property type="nucleotide sequence ID" value="NZ_AOPZ01000003.1"/>
</dbReference>
<reference evidence="1 2" key="1">
    <citation type="submission" date="2013-02" db="EMBL/GenBank/DDBJ databases">
        <title>Draft Genome Sequence of Streptomyces aurantiacus, Which Produces Setomimycin.</title>
        <authorList>
            <person name="Gruening B.A."/>
            <person name="Praeg A."/>
            <person name="Erxleben A."/>
            <person name="Guenther S."/>
            <person name="Mueller M."/>
        </authorList>
    </citation>
    <scope>NUCLEOTIDE SEQUENCE [LARGE SCALE GENOMIC DNA]</scope>
    <source>
        <strain evidence="1 2">JA 4570</strain>
    </source>
</reference>
<proteinExistence type="predicted"/>
<dbReference type="Proteomes" id="UP000014629">
    <property type="component" value="Unassembled WGS sequence"/>
</dbReference>
<dbReference type="AlphaFoldDB" id="S3ZVT0"/>
<dbReference type="PATRIC" id="fig|1286094.4.peg.47"/>
<name>S3ZVT0_9ACTN</name>